<dbReference type="Pfam" id="PF09311">
    <property type="entry name" value="Rab5-bind"/>
    <property type="match status" value="1"/>
</dbReference>
<feature type="coiled-coil region" evidence="5">
    <location>
        <begin position="255"/>
        <end position="289"/>
    </location>
</feature>
<dbReference type="Pfam" id="PF01363">
    <property type="entry name" value="FYVE"/>
    <property type="match status" value="1"/>
</dbReference>
<dbReference type="InterPro" id="IPR000306">
    <property type="entry name" value="Znf_FYVE"/>
</dbReference>
<dbReference type="Gene3D" id="1.20.5.730">
    <property type="entry name" value="Single helix bin"/>
    <property type="match status" value="1"/>
</dbReference>
<keyword evidence="2 4" id="KW-0863">Zinc-finger</keyword>
<evidence type="ECO:0000256" key="3">
    <source>
        <dbReference type="ARBA" id="ARBA00022833"/>
    </source>
</evidence>
<gene>
    <name evidence="8" type="primary">RABEP1</name>
    <name evidence="8" type="ORF">DERF_007400</name>
</gene>
<dbReference type="Gene3D" id="3.30.40.10">
    <property type="entry name" value="Zinc/RING finger domain, C3HC4 (zinc finger)"/>
    <property type="match status" value="1"/>
</dbReference>
<keyword evidence="3" id="KW-0862">Zinc</keyword>
<dbReference type="EMBL" id="ASGP02000003">
    <property type="protein sequence ID" value="KAH9516674.1"/>
    <property type="molecule type" value="Genomic_DNA"/>
</dbReference>
<keyword evidence="9" id="KW-1185">Reference proteome</keyword>
<protein>
    <submittedName>
        <fullName evidence="8">Zinc ion binding</fullName>
    </submittedName>
</protein>
<reference evidence="8" key="1">
    <citation type="submission" date="2013-05" db="EMBL/GenBank/DDBJ databases">
        <authorList>
            <person name="Yim A.K.Y."/>
            <person name="Chan T.F."/>
            <person name="Ji K.M."/>
            <person name="Liu X.Y."/>
            <person name="Zhou J.W."/>
            <person name="Li R.Q."/>
            <person name="Yang K.Y."/>
            <person name="Li J."/>
            <person name="Li M."/>
            <person name="Law P.T.W."/>
            <person name="Wu Y.L."/>
            <person name="Cai Z.L."/>
            <person name="Qin H."/>
            <person name="Bao Y."/>
            <person name="Leung R.K.K."/>
            <person name="Ng P.K.S."/>
            <person name="Zou J."/>
            <person name="Zhong X.J."/>
            <person name="Ran P.X."/>
            <person name="Zhong N.S."/>
            <person name="Liu Z.G."/>
            <person name="Tsui S.K.W."/>
        </authorList>
    </citation>
    <scope>NUCLEOTIDE SEQUENCE</scope>
    <source>
        <strain evidence="8">Derf</strain>
        <tissue evidence="8">Whole organism</tissue>
    </source>
</reference>
<dbReference type="GO" id="GO:0005096">
    <property type="term" value="F:GTPase activator activity"/>
    <property type="evidence" value="ECO:0007669"/>
    <property type="project" value="InterPro"/>
</dbReference>
<feature type="compositionally biased region" description="Polar residues" evidence="6">
    <location>
        <begin position="109"/>
        <end position="138"/>
    </location>
</feature>
<feature type="compositionally biased region" description="Low complexity" evidence="6">
    <location>
        <begin position="77"/>
        <end position="108"/>
    </location>
</feature>
<accession>A0A922L5Y7</accession>
<feature type="compositionally biased region" description="Polar residues" evidence="6">
    <location>
        <begin position="1"/>
        <end position="13"/>
    </location>
</feature>
<evidence type="ECO:0000256" key="5">
    <source>
        <dbReference type="SAM" id="Coils"/>
    </source>
</evidence>
<dbReference type="CDD" id="cd15739">
    <property type="entry name" value="FYVE_RABE_unchar"/>
    <property type="match status" value="1"/>
</dbReference>
<evidence type="ECO:0000313" key="9">
    <source>
        <dbReference type="Proteomes" id="UP000790347"/>
    </source>
</evidence>
<evidence type="ECO:0000256" key="2">
    <source>
        <dbReference type="ARBA" id="ARBA00022771"/>
    </source>
</evidence>
<name>A0A922L5Y7_DERFA</name>
<organism evidence="8 9">
    <name type="scientific">Dermatophagoides farinae</name>
    <name type="common">American house dust mite</name>
    <dbReference type="NCBI Taxonomy" id="6954"/>
    <lineage>
        <taxon>Eukaryota</taxon>
        <taxon>Metazoa</taxon>
        <taxon>Ecdysozoa</taxon>
        <taxon>Arthropoda</taxon>
        <taxon>Chelicerata</taxon>
        <taxon>Arachnida</taxon>
        <taxon>Acari</taxon>
        <taxon>Acariformes</taxon>
        <taxon>Sarcoptiformes</taxon>
        <taxon>Astigmata</taxon>
        <taxon>Psoroptidia</taxon>
        <taxon>Analgoidea</taxon>
        <taxon>Pyroglyphidae</taxon>
        <taxon>Dermatophagoidinae</taxon>
        <taxon>Dermatophagoides</taxon>
    </lineage>
</organism>
<feature type="region of interest" description="Disordered" evidence="6">
    <location>
        <begin position="1"/>
        <end position="20"/>
    </location>
</feature>
<dbReference type="GO" id="GO:0008270">
    <property type="term" value="F:zinc ion binding"/>
    <property type="evidence" value="ECO:0007669"/>
    <property type="project" value="UniProtKB-KW"/>
</dbReference>
<feature type="coiled-coil region" evidence="5">
    <location>
        <begin position="372"/>
        <end position="452"/>
    </location>
</feature>
<proteinExistence type="predicted"/>
<feature type="region of interest" description="Disordered" evidence="6">
    <location>
        <begin position="61"/>
        <end position="138"/>
    </location>
</feature>
<dbReference type="GO" id="GO:0006897">
    <property type="term" value="P:endocytosis"/>
    <property type="evidence" value="ECO:0007669"/>
    <property type="project" value="InterPro"/>
</dbReference>
<dbReference type="InterPro" id="IPR011011">
    <property type="entry name" value="Znf_FYVE_PHD"/>
</dbReference>
<dbReference type="PANTHER" id="PTHR31179">
    <property type="entry name" value="RAB GTPASE-BINDING EFFECTOR PROTEIN"/>
    <property type="match status" value="1"/>
</dbReference>
<comment type="caution">
    <text evidence="8">The sequence shown here is derived from an EMBL/GenBank/DDBJ whole genome shotgun (WGS) entry which is preliminary data.</text>
</comment>
<evidence type="ECO:0000256" key="4">
    <source>
        <dbReference type="PROSITE-ProRule" id="PRU00091"/>
    </source>
</evidence>
<dbReference type="Proteomes" id="UP000790347">
    <property type="component" value="Unassembled WGS sequence"/>
</dbReference>
<dbReference type="InterPro" id="IPR013083">
    <property type="entry name" value="Znf_RING/FYVE/PHD"/>
</dbReference>
<evidence type="ECO:0000256" key="1">
    <source>
        <dbReference type="ARBA" id="ARBA00022723"/>
    </source>
</evidence>
<dbReference type="OrthoDB" id="79940at2759"/>
<feature type="domain" description="FYVE-type" evidence="7">
    <location>
        <begin position="482"/>
        <end position="540"/>
    </location>
</feature>
<dbReference type="AlphaFoldDB" id="A0A922L5Y7"/>
<dbReference type="SMART" id="SM00064">
    <property type="entry name" value="FYVE"/>
    <property type="match status" value="1"/>
</dbReference>
<dbReference type="SUPFAM" id="SSF103652">
    <property type="entry name" value="G protein-binding domain"/>
    <property type="match status" value="1"/>
</dbReference>
<evidence type="ECO:0000259" key="7">
    <source>
        <dbReference type="PROSITE" id="PS50178"/>
    </source>
</evidence>
<dbReference type="InterPro" id="IPR015390">
    <property type="entry name" value="Rabaptin_Rab5-bd_dom"/>
</dbReference>
<keyword evidence="5" id="KW-0175">Coiled coil</keyword>
<dbReference type="InterPro" id="IPR017455">
    <property type="entry name" value="Znf_FYVE-rel"/>
</dbReference>
<dbReference type="PANTHER" id="PTHR31179:SF7">
    <property type="entry name" value="FYVE-TYPE DOMAIN-CONTAINING PROTEIN"/>
    <property type="match status" value="1"/>
</dbReference>
<dbReference type="FunFam" id="1.20.5.730:FF:000005">
    <property type="entry name" value="RABaptiN (Rab effector)"/>
    <property type="match status" value="1"/>
</dbReference>
<reference evidence="8" key="2">
    <citation type="journal article" date="2022" name="Res Sq">
        <title>Comparative Genomics Reveals Insights into the Divergent Evolution of Astigmatic Mites and Household Pest Adaptations.</title>
        <authorList>
            <person name="Xiong Q."/>
            <person name="Wan A.T.-Y."/>
            <person name="Liu X.-Y."/>
            <person name="Fung C.S.-H."/>
            <person name="Xiao X."/>
            <person name="Malainual N."/>
            <person name="Hou J."/>
            <person name="Wang L."/>
            <person name="Wang M."/>
            <person name="Yang K."/>
            <person name="Cui Y."/>
            <person name="Leung E."/>
            <person name="Nong W."/>
            <person name="Shin S.-K."/>
            <person name="Au S."/>
            <person name="Jeong K.Y."/>
            <person name="Chew F.T."/>
            <person name="Hui J."/>
            <person name="Leung T.F."/>
            <person name="Tungtrongchitr A."/>
            <person name="Zhong N."/>
            <person name="Liu Z."/>
            <person name="Tsui S."/>
        </authorList>
    </citation>
    <scope>NUCLEOTIDE SEQUENCE</scope>
    <source>
        <strain evidence="8">Derf</strain>
        <tissue evidence="8">Whole organism</tissue>
    </source>
</reference>
<sequence length="556" mass="63363">MIMASTSTQLNKSISEEVDNRNLEENLEQNLSIQTSEQSTKLESLDVTENDYTTVDHDHKTLHDSLPAKSHPIQNQSFSSTRAEDSSSSSSSTSTSSSSATTTGSLCSLGQQQPTASSHRSLSTSPLHQNSESIKSTNVPINDLVINQSSHTIPAPSTSGRKNTMACEMCNNYEIQLQDIQYREAVLNLKIGQYDKTIKQLKEDLKKEQTFRGELEEKYVDESKRFETDIKVLSSQVDEGRSNVEKMTIKFNKMEKKANDLVSDLISQIEALKKEIQRLALDNEKLLGRHLKKSQEMSSESISLPGDLESLQFYCLQLRENLIQALYNREHLEESLRSENMFLKEQLLGEQQSRENIEENFSHENEILTSKVHTFESELNDTLKQNEEMKVELELVKNNFNDLSLTSSNRIKELEEKVAELSTIKTKSESDLASLRAKVQSLQVDLDNSEQVQRDFVKLSQSLQVQLEKIRQADTEVRWQHEEDVNECNGCKKTFHSRKEKINCLHCGRIFCLECCSKLIRSGPKMRTYKVCQVCHTLLDNQTACWFVNEAPQSPT</sequence>
<evidence type="ECO:0000313" key="8">
    <source>
        <dbReference type="EMBL" id="KAH9516674.1"/>
    </source>
</evidence>
<dbReference type="SUPFAM" id="SSF57903">
    <property type="entry name" value="FYVE/PHD zinc finger"/>
    <property type="match status" value="1"/>
</dbReference>
<dbReference type="InterPro" id="IPR003914">
    <property type="entry name" value="Rabaptin"/>
</dbReference>
<dbReference type="PROSITE" id="PS50178">
    <property type="entry name" value="ZF_FYVE"/>
    <property type="match status" value="1"/>
</dbReference>
<keyword evidence="1" id="KW-0479">Metal-binding</keyword>
<evidence type="ECO:0000256" key="6">
    <source>
        <dbReference type="SAM" id="MobiDB-lite"/>
    </source>
</evidence>